<evidence type="ECO:0000313" key="2">
    <source>
        <dbReference type="Proteomes" id="UP000593576"/>
    </source>
</evidence>
<protein>
    <submittedName>
        <fullName evidence="1">Uncharacterized protein</fullName>
    </submittedName>
</protein>
<comment type="caution">
    <text evidence="1">The sequence shown here is derived from an EMBL/GenBank/DDBJ whole genome shotgun (WGS) entry which is preliminary data.</text>
</comment>
<name>A0A7J9KT81_GOSSC</name>
<feature type="non-terminal residue" evidence="1">
    <location>
        <position position="183"/>
    </location>
</feature>
<dbReference type="AlphaFoldDB" id="A0A7J9KT81"/>
<dbReference type="OrthoDB" id="10430288at2759"/>
<sequence>GSEKLALREVFTSVQDNGSLSGYIRTYVFESAGSGTLSLEQNRIQRALRAYTSVTQNNLQELKEIWPQWDDEVKQLFYYNYEVDLVPTIEEYTALLRCPRIQADKVYSKVKNVPTFVKKLMNILGIIHPDTKKKVDVFALSIYGLMIFPRALGYIDEALQICLIDWTKESHLSQQFWLRRLDL</sequence>
<dbReference type="PANTHER" id="PTHR48200:SF1">
    <property type="entry name" value="AMINOTRANSFERASE-LIKE PLANT MOBILE DOMAIN-CONTAINING PROTEIN"/>
    <property type="match status" value="1"/>
</dbReference>
<dbReference type="EMBL" id="JABFAF010000002">
    <property type="protein sequence ID" value="MBA0849610.1"/>
    <property type="molecule type" value="Genomic_DNA"/>
</dbReference>
<keyword evidence="2" id="KW-1185">Reference proteome</keyword>
<reference evidence="1 2" key="1">
    <citation type="journal article" date="2019" name="Genome Biol. Evol.">
        <title>Insights into the evolution of the New World diploid cottons (Gossypium, subgenus Houzingenia) based on genome sequencing.</title>
        <authorList>
            <person name="Grover C.E."/>
            <person name="Arick M.A. 2nd"/>
            <person name="Thrash A."/>
            <person name="Conover J.L."/>
            <person name="Sanders W.S."/>
            <person name="Peterson D.G."/>
            <person name="Frelichowski J.E."/>
            <person name="Scheffler J.A."/>
            <person name="Scheffler B.E."/>
            <person name="Wendel J.F."/>
        </authorList>
    </citation>
    <scope>NUCLEOTIDE SEQUENCE [LARGE SCALE GENOMIC DNA]</scope>
    <source>
        <strain evidence="1">1</strain>
        <tissue evidence="1">Leaf</tissue>
    </source>
</reference>
<dbReference type="PANTHER" id="PTHR48200">
    <property type="entry name" value="PROTEIN, PUTATIVE-RELATED"/>
    <property type="match status" value="1"/>
</dbReference>
<dbReference type="Proteomes" id="UP000593576">
    <property type="component" value="Unassembled WGS sequence"/>
</dbReference>
<accession>A0A7J9KT81</accession>
<proteinExistence type="predicted"/>
<organism evidence="1 2">
    <name type="scientific">Gossypium schwendimanii</name>
    <name type="common">Cotton</name>
    <dbReference type="NCBI Taxonomy" id="34291"/>
    <lineage>
        <taxon>Eukaryota</taxon>
        <taxon>Viridiplantae</taxon>
        <taxon>Streptophyta</taxon>
        <taxon>Embryophyta</taxon>
        <taxon>Tracheophyta</taxon>
        <taxon>Spermatophyta</taxon>
        <taxon>Magnoliopsida</taxon>
        <taxon>eudicotyledons</taxon>
        <taxon>Gunneridae</taxon>
        <taxon>Pentapetalae</taxon>
        <taxon>rosids</taxon>
        <taxon>malvids</taxon>
        <taxon>Malvales</taxon>
        <taxon>Malvaceae</taxon>
        <taxon>Malvoideae</taxon>
        <taxon>Gossypium</taxon>
    </lineage>
</organism>
<evidence type="ECO:0000313" key="1">
    <source>
        <dbReference type="EMBL" id="MBA0849610.1"/>
    </source>
</evidence>
<gene>
    <name evidence="1" type="ORF">Goshw_018072</name>
</gene>